<organism evidence="4 5">
    <name type="scientific">Steinernema hermaphroditum</name>
    <dbReference type="NCBI Taxonomy" id="289476"/>
    <lineage>
        <taxon>Eukaryota</taxon>
        <taxon>Metazoa</taxon>
        <taxon>Ecdysozoa</taxon>
        <taxon>Nematoda</taxon>
        <taxon>Chromadorea</taxon>
        <taxon>Rhabditida</taxon>
        <taxon>Tylenchina</taxon>
        <taxon>Panagrolaimomorpha</taxon>
        <taxon>Strongyloidoidea</taxon>
        <taxon>Steinernematidae</taxon>
        <taxon>Steinernema</taxon>
    </lineage>
</organism>
<evidence type="ECO:0000256" key="2">
    <source>
        <dbReference type="PROSITE-ProRule" id="PRU00035"/>
    </source>
</evidence>
<evidence type="ECO:0000256" key="1">
    <source>
        <dbReference type="ARBA" id="ARBA00023117"/>
    </source>
</evidence>
<dbReference type="EMBL" id="JAUCMV010000005">
    <property type="protein sequence ID" value="KAK0398077.1"/>
    <property type="molecule type" value="Genomic_DNA"/>
</dbReference>
<dbReference type="InterPro" id="IPR001487">
    <property type="entry name" value="Bromodomain"/>
</dbReference>
<dbReference type="Pfam" id="PF00439">
    <property type="entry name" value="Bromodomain"/>
    <property type="match status" value="1"/>
</dbReference>
<proteinExistence type="predicted"/>
<protein>
    <recommendedName>
        <fullName evidence="3">Bromo domain-containing protein</fullName>
    </recommendedName>
</protein>
<reference evidence="4" key="1">
    <citation type="submission" date="2023-06" db="EMBL/GenBank/DDBJ databases">
        <title>Genomic analysis of the entomopathogenic nematode Steinernema hermaphroditum.</title>
        <authorList>
            <person name="Schwarz E.M."/>
            <person name="Heppert J.K."/>
            <person name="Baniya A."/>
            <person name="Schwartz H.T."/>
            <person name="Tan C.-H."/>
            <person name="Antoshechkin I."/>
            <person name="Sternberg P.W."/>
            <person name="Goodrich-Blair H."/>
            <person name="Dillman A.R."/>
        </authorList>
    </citation>
    <scope>NUCLEOTIDE SEQUENCE</scope>
    <source>
        <strain evidence="4">PS9179</strain>
        <tissue evidence="4">Whole animal</tissue>
    </source>
</reference>
<feature type="domain" description="Bromo" evidence="3">
    <location>
        <begin position="316"/>
        <end position="386"/>
    </location>
</feature>
<evidence type="ECO:0000259" key="3">
    <source>
        <dbReference type="PROSITE" id="PS50014"/>
    </source>
</evidence>
<dbReference type="PANTHER" id="PTHR15398:SF4">
    <property type="entry name" value="BROMODOMAIN-CONTAINING PROTEIN 8 ISOFORM X1"/>
    <property type="match status" value="1"/>
</dbReference>
<sequence>MYAGQPSQEFLDKAVVHGHLQELYPVNEYGIEYGTKTLETLVKQLQWRKIALDYNTEFRTFECFSDLFEQWHLGPQNMAMTANGRRELTFYAKFPVKEFTKHVDIAPDKAWKYSIVHLRKEHPDGPFYPFIMDSSSDSSLESIVVIEVIKRNRNVPQFAAEEVKEWARRKAEDYVRNLPEPFIMDSSSKTPQPSLESSIESSVLSSTMSGEPIGPQLAETLETMRVIQAIGEGSATDELKEWARKKAEKYTKNLPEGELEVIRKNAEKIRNTLRMEKEGTRPVPEPIEIPQFDKKSAKKWIYDRKRECVVVYEYARGDKSSNVFSKAVTEKKAPRYCEFIRQPQDLNSIKKLISGKEVLDQKEIRKRIMLMYANCIMYNEQGGGYCKIAEESAKYFIKQGAVSFTSRR</sequence>
<evidence type="ECO:0000313" key="4">
    <source>
        <dbReference type="EMBL" id="KAK0398077.1"/>
    </source>
</evidence>
<keyword evidence="5" id="KW-1185">Reference proteome</keyword>
<gene>
    <name evidence="4" type="ORF">QR680_002418</name>
</gene>
<evidence type="ECO:0000313" key="5">
    <source>
        <dbReference type="Proteomes" id="UP001175271"/>
    </source>
</evidence>
<dbReference type="PANTHER" id="PTHR15398">
    <property type="entry name" value="BROMODOMAIN-CONTAINING PROTEIN 8"/>
    <property type="match status" value="1"/>
</dbReference>
<comment type="caution">
    <text evidence="4">The sequence shown here is derived from an EMBL/GenBank/DDBJ whole genome shotgun (WGS) entry which is preliminary data.</text>
</comment>
<dbReference type="AlphaFoldDB" id="A0AA39H2L6"/>
<dbReference type="InterPro" id="IPR036427">
    <property type="entry name" value="Bromodomain-like_sf"/>
</dbReference>
<dbReference type="PROSITE" id="PS50014">
    <property type="entry name" value="BROMODOMAIN_2"/>
    <property type="match status" value="1"/>
</dbReference>
<name>A0AA39H2L6_9BILA</name>
<dbReference type="Gene3D" id="1.20.920.10">
    <property type="entry name" value="Bromodomain-like"/>
    <property type="match status" value="1"/>
</dbReference>
<dbReference type="SMART" id="SM00297">
    <property type="entry name" value="BROMO"/>
    <property type="match status" value="1"/>
</dbReference>
<dbReference type="GO" id="GO:0035267">
    <property type="term" value="C:NuA4 histone acetyltransferase complex"/>
    <property type="evidence" value="ECO:0007669"/>
    <property type="project" value="TreeGrafter"/>
</dbReference>
<dbReference type="Proteomes" id="UP001175271">
    <property type="component" value="Unassembled WGS sequence"/>
</dbReference>
<accession>A0AA39H2L6</accession>
<dbReference type="SUPFAM" id="SSF47370">
    <property type="entry name" value="Bromodomain"/>
    <property type="match status" value="1"/>
</dbReference>
<keyword evidence="1 2" id="KW-0103">Bromodomain</keyword>